<dbReference type="Proteomes" id="UP001221142">
    <property type="component" value="Unassembled WGS sequence"/>
</dbReference>
<organism evidence="1 2">
    <name type="scientific">Roridomyces roridus</name>
    <dbReference type="NCBI Taxonomy" id="1738132"/>
    <lineage>
        <taxon>Eukaryota</taxon>
        <taxon>Fungi</taxon>
        <taxon>Dikarya</taxon>
        <taxon>Basidiomycota</taxon>
        <taxon>Agaricomycotina</taxon>
        <taxon>Agaricomycetes</taxon>
        <taxon>Agaricomycetidae</taxon>
        <taxon>Agaricales</taxon>
        <taxon>Marasmiineae</taxon>
        <taxon>Mycenaceae</taxon>
        <taxon>Roridomyces</taxon>
    </lineage>
</organism>
<dbReference type="EMBL" id="JARKIF010000003">
    <property type="protein sequence ID" value="KAJ7644794.1"/>
    <property type="molecule type" value="Genomic_DNA"/>
</dbReference>
<accession>A0AAD7FXR1</accession>
<comment type="caution">
    <text evidence="1">The sequence shown here is derived from an EMBL/GenBank/DDBJ whole genome shotgun (WGS) entry which is preliminary data.</text>
</comment>
<sequence>MADGYMRGFFHYHIAYPQHFLSGAIRFRCTRTSQVDAFLGKNGSVDLIDHHNVPWDITLTRLLTGTRYEPLFDRLQLDGFLSVEKVKQARRLLHTYNPISEQKRRGCLVQHIHEIGQPFVMDLTQPTRICVTAPHSVIPVDLYPIVATSGVLTVRFEPASEDEGDESLVLRVIHEHTPVEYLPHNSHLQMVKGAGVRRFYLPKLDARKDGAWRWVYDDHRPAESAALHCLFHPPCHFPPVVVQPPKSKPLTDTDTA</sequence>
<keyword evidence="2" id="KW-1185">Reference proteome</keyword>
<evidence type="ECO:0000313" key="2">
    <source>
        <dbReference type="Proteomes" id="UP001221142"/>
    </source>
</evidence>
<dbReference type="AlphaFoldDB" id="A0AAD7FXR1"/>
<name>A0AAD7FXR1_9AGAR</name>
<reference evidence="1" key="1">
    <citation type="submission" date="2023-03" db="EMBL/GenBank/DDBJ databases">
        <title>Massive genome expansion in bonnet fungi (Mycena s.s.) driven by repeated elements and novel gene families across ecological guilds.</title>
        <authorList>
            <consortium name="Lawrence Berkeley National Laboratory"/>
            <person name="Harder C.B."/>
            <person name="Miyauchi S."/>
            <person name="Viragh M."/>
            <person name="Kuo A."/>
            <person name="Thoen E."/>
            <person name="Andreopoulos B."/>
            <person name="Lu D."/>
            <person name="Skrede I."/>
            <person name="Drula E."/>
            <person name="Henrissat B."/>
            <person name="Morin E."/>
            <person name="Kohler A."/>
            <person name="Barry K."/>
            <person name="LaButti K."/>
            <person name="Morin E."/>
            <person name="Salamov A."/>
            <person name="Lipzen A."/>
            <person name="Mereny Z."/>
            <person name="Hegedus B."/>
            <person name="Baldrian P."/>
            <person name="Stursova M."/>
            <person name="Weitz H."/>
            <person name="Taylor A."/>
            <person name="Grigoriev I.V."/>
            <person name="Nagy L.G."/>
            <person name="Martin F."/>
            <person name="Kauserud H."/>
        </authorList>
    </citation>
    <scope>NUCLEOTIDE SEQUENCE</scope>
    <source>
        <strain evidence="1">9284</strain>
    </source>
</reference>
<protein>
    <submittedName>
        <fullName evidence="1">Uncharacterized protein</fullName>
    </submittedName>
</protein>
<proteinExistence type="predicted"/>
<gene>
    <name evidence="1" type="ORF">FB45DRAFT_898682</name>
</gene>
<evidence type="ECO:0000313" key="1">
    <source>
        <dbReference type="EMBL" id="KAJ7644794.1"/>
    </source>
</evidence>